<evidence type="ECO:0000313" key="3">
    <source>
        <dbReference type="EMBL" id="HIU23478.1"/>
    </source>
</evidence>
<dbReference type="EMBL" id="DVMQ01000003">
    <property type="protein sequence ID" value="HIU23478.1"/>
    <property type="molecule type" value="Genomic_DNA"/>
</dbReference>
<reference evidence="3" key="1">
    <citation type="submission" date="2020-10" db="EMBL/GenBank/DDBJ databases">
        <authorList>
            <person name="Gilroy R."/>
        </authorList>
    </citation>
    <scope>NUCLEOTIDE SEQUENCE</scope>
    <source>
        <strain evidence="3">ChiHjej12B11-29160</strain>
    </source>
</reference>
<dbReference type="Pfam" id="PF13566">
    <property type="entry name" value="DUF4130"/>
    <property type="match status" value="1"/>
</dbReference>
<dbReference type="AlphaFoldDB" id="A0A9D1HXJ9"/>
<feature type="domain" description="DUF4130" evidence="2">
    <location>
        <begin position="111"/>
        <end position="282"/>
    </location>
</feature>
<dbReference type="NCBIfam" id="TIGR03915">
    <property type="entry name" value="SAM_7_link_chp"/>
    <property type="match status" value="1"/>
</dbReference>
<feature type="region of interest" description="Disordered" evidence="1">
    <location>
        <begin position="301"/>
        <end position="324"/>
    </location>
</feature>
<evidence type="ECO:0000313" key="4">
    <source>
        <dbReference type="Proteomes" id="UP000824078"/>
    </source>
</evidence>
<sequence>MSIARHIHETLSNGGRVALICNPTPDEILAATGVGYYAHVNTCDFHLVKQDAYQPALDEVVFQMPACTREIEQAFVQRVWNGFVKVTCKEKQSKTELRHLVYACASDNPTMPEIVHRYLRLGFSVGNQIHEDITCKEVAAFLGLVRHTSNECEKTRQFVRFSQQSDGTFMARFSPAAHTIPLVASYFAARMRPERFVLVDPVHLVAAFHERGARYCGIAQVDRHIAEELTSTHNLAQEEQYIRAMWKHFYDAMELEGRRKEQRGYDLRVSWMPKRFWSELPELSALSDNAGSLIPHRYAGTHGSDAVTPQLKQAEQTKPGRSLM</sequence>
<evidence type="ECO:0000256" key="1">
    <source>
        <dbReference type="SAM" id="MobiDB-lite"/>
    </source>
</evidence>
<name>A0A9D1HXJ9_9ACTN</name>
<dbReference type="InterPro" id="IPR025404">
    <property type="entry name" value="DUF4130"/>
</dbReference>
<dbReference type="InterPro" id="IPR023875">
    <property type="entry name" value="DNA_repair_put"/>
</dbReference>
<gene>
    <name evidence="3" type="ORF">IAD17_00935</name>
</gene>
<comment type="caution">
    <text evidence="3">The sequence shown here is derived from an EMBL/GenBank/DDBJ whole genome shotgun (WGS) entry which is preliminary data.</text>
</comment>
<reference evidence="3" key="2">
    <citation type="journal article" date="2021" name="PeerJ">
        <title>Extensive microbial diversity within the chicken gut microbiome revealed by metagenomics and culture.</title>
        <authorList>
            <person name="Gilroy R."/>
            <person name="Ravi A."/>
            <person name="Getino M."/>
            <person name="Pursley I."/>
            <person name="Horton D.L."/>
            <person name="Alikhan N.F."/>
            <person name="Baker D."/>
            <person name="Gharbi K."/>
            <person name="Hall N."/>
            <person name="Watson M."/>
            <person name="Adriaenssens E.M."/>
            <person name="Foster-Nyarko E."/>
            <person name="Jarju S."/>
            <person name="Secka A."/>
            <person name="Antonio M."/>
            <person name="Oren A."/>
            <person name="Chaudhuri R.R."/>
            <person name="La Ragione R."/>
            <person name="Hildebrand F."/>
            <person name="Pallen M.J."/>
        </authorList>
    </citation>
    <scope>NUCLEOTIDE SEQUENCE</scope>
    <source>
        <strain evidence="3">ChiHjej12B11-29160</strain>
    </source>
</reference>
<proteinExistence type="predicted"/>
<dbReference type="Proteomes" id="UP000824078">
    <property type="component" value="Unassembled WGS sequence"/>
</dbReference>
<accession>A0A9D1HXJ9</accession>
<protein>
    <submittedName>
        <fullName evidence="3">TIGR03915 family putative DNA repair protein</fullName>
    </submittedName>
</protein>
<organism evidence="3 4">
    <name type="scientific">Candidatus Coprovicinus avistercoris</name>
    <dbReference type="NCBI Taxonomy" id="2840754"/>
    <lineage>
        <taxon>Bacteria</taxon>
        <taxon>Bacillati</taxon>
        <taxon>Actinomycetota</taxon>
        <taxon>Coriobacteriia</taxon>
        <taxon>Coriobacteriales</taxon>
        <taxon>Coriobacteriaceae</taxon>
        <taxon>Coriobacteriaceae incertae sedis</taxon>
        <taxon>Candidatus Coprovicinus</taxon>
    </lineage>
</organism>
<evidence type="ECO:0000259" key="2">
    <source>
        <dbReference type="Pfam" id="PF13566"/>
    </source>
</evidence>